<dbReference type="SUPFAM" id="SSF52047">
    <property type="entry name" value="RNI-like"/>
    <property type="match status" value="1"/>
</dbReference>
<dbReference type="EMBL" id="VXIV02001797">
    <property type="protein sequence ID" value="KAF6029683.1"/>
    <property type="molecule type" value="Genomic_DNA"/>
</dbReference>
<dbReference type="SMART" id="SM00365">
    <property type="entry name" value="LRR_SD22"/>
    <property type="match status" value="9"/>
</dbReference>
<name>A0A7J7JUQ4_BUGNE</name>
<dbReference type="AlphaFoldDB" id="A0A7J7JUQ4"/>
<keyword evidence="4" id="KW-0732">Signal</keyword>
<evidence type="ECO:0000313" key="6">
    <source>
        <dbReference type="Proteomes" id="UP000593567"/>
    </source>
</evidence>
<accession>A0A7J7JUQ4</accession>
<dbReference type="Proteomes" id="UP000593567">
    <property type="component" value="Unassembled WGS sequence"/>
</dbReference>
<dbReference type="InterPro" id="IPR001611">
    <property type="entry name" value="Leu-rich_rpt"/>
</dbReference>
<evidence type="ECO:0000256" key="4">
    <source>
        <dbReference type="SAM" id="SignalP"/>
    </source>
</evidence>
<evidence type="ECO:0000256" key="3">
    <source>
        <dbReference type="SAM" id="Phobius"/>
    </source>
</evidence>
<dbReference type="Pfam" id="PF13306">
    <property type="entry name" value="LRR_5"/>
    <property type="match status" value="1"/>
</dbReference>
<dbReference type="Pfam" id="PF13855">
    <property type="entry name" value="LRR_8"/>
    <property type="match status" value="3"/>
</dbReference>
<dbReference type="InterPro" id="IPR026906">
    <property type="entry name" value="LRR_5"/>
</dbReference>
<keyword evidence="3" id="KW-1133">Transmembrane helix</keyword>
<feature type="transmembrane region" description="Helical" evidence="3">
    <location>
        <begin position="646"/>
        <end position="670"/>
    </location>
</feature>
<keyword evidence="3" id="KW-0472">Membrane</keyword>
<keyword evidence="2" id="KW-0677">Repeat</keyword>
<protein>
    <submittedName>
        <fullName evidence="5">Uncharacterized protein</fullName>
    </submittedName>
</protein>
<feature type="chain" id="PRO_5029913521" evidence="4">
    <location>
        <begin position="22"/>
        <end position="688"/>
    </location>
</feature>
<reference evidence="5" key="1">
    <citation type="submission" date="2020-06" db="EMBL/GenBank/DDBJ databases">
        <title>Draft genome of Bugula neritina, a colonial animal packing powerful symbionts and potential medicines.</title>
        <authorList>
            <person name="Rayko M."/>
        </authorList>
    </citation>
    <scope>NUCLEOTIDE SEQUENCE [LARGE SCALE GENOMIC DNA]</scope>
    <source>
        <strain evidence="5">Kwan_BN1</strain>
    </source>
</reference>
<dbReference type="PANTHER" id="PTHR45617">
    <property type="entry name" value="LEUCINE RICH REPEAT FAMILY PROTEIN"/>
    <property type="match status" value="1"/>
</dbReference>
<dbReference type="OrthoDB" id="676979at2759"/>
<dbReference type="InterPro" id="IPR032675">
    <property type="entry name" value="LRR_dom_sf"/>
</dbReference>
<evidence type="ECO:0000313" key="5">
    <source>
        <dbReference type="EMBL" id="KAF6029683.1"/>
    </source>
</evidence>
<comment type="caution">
    <text evidence="5">The sequence shown here is derived from an EMBL/GenBank/DDBJ whole genome shotgun (WGS) entry which is preliminary data.</text>
</comment>
<dbReference type="SMART" id="SM00369">
    <property type="entry name" value="LRR_TYP"/>
    <property type="match status" value="13"/>
</dbReference>
<keyword evidence="3" id="KW-0812">Transmembrane</keyword>
<dbReference type="PANTHER" id="PTHR45617:SF181">
    <property type="entry name" value="LP04042P"/>
    <property type="match status" value="1"/>
</dbReference>
<dbReference type="PROSITE" id="PS51450">
    <property type="entry name" value="LRR"/>
    <property type="match status" value="3"/>
</dbReference>
<sequence>MWRGSILLFTLLATLVGYADSSCELISLPKCACQYPTAKRYEIDCQYSGLSSVPSKRNHTLQEGDVSGNFSHNTITSIPDYYFLFMKHFDILDFSSNRITKLNKNTFAGLETRLTNLDMSKNQIGSVPQLALKDFIRLNNLDLSGNKITSPCFIHTADVITLSYAGNGIANLKDQCFGDSTRVESLDLSDNRIITVGPEAFEGMQSLKSLDLGFNKLTNLDKGLESLIPLSNFEYLSLRGNRLQYLRSLCKVVLNRISVIDVSYNELKDIQKYCFQAYSSISPKSATLTLNFEHNRLTSLAGAAFAGLNDKLTHLLLNHNMIADINVNTFKDLEKLVILNLNNNQISSLEFLRNWDENVLEELSIANNLIESLSPGVFNLMIRLTKLSLDGNLLVNIESSAFHGMTILNDLSVEYNLLTNIADKAFNGLDMLKKLSLTGNALVTLKNCSFSNLDRLVQFHFEDNLLLCDCDLLWLLEFAADIKGRGIRDASIIAPVLEDYCHYPKSVDGRYMANVVSENCQTLNTNDCFGLHVKHSGLVDGTLNVTWSWNVQAAASSVKLVYLSQTEVETGTIVYNASVTTIQQPITLPVVQQEQIYKICVTMELTNGKKENDCTIYPEMIKKPTTTMAPTTESMTPQTGLSAGDIAAIVLAVFLIIFIVLTVLFAVYLWRTKKYSFWLNHFILSYLA</sequence>
<gene>
    <name evidence="5" type="ORF">EB796_012014</name>
</gene>
<proteinExistence type="predicted"/>
<keyword evidence="1" id="KW-0433">Leucine-rich repeat</keyword>
<dbReference type="InterPro" id="IPR003591">
    <property type="entry name" value="Leu-rich_rpt_typical-subtyp"/>
</dbReference>
<dbReference type="SUPFAM" id="SSF52058">
    <property type="entry name" value="L domain-like"/>
    <property type="match status" value="1"/>
</dbReference>
<evidence type="ECO:0000256" key="1">
    <source>
        <dbReference type="ARBA" id="ARBA00022614"/>
    </source>
</evidence>
<organism evidence="5 6">
    <name type="scientific">Bugula neritina</name>
    <name type="common">Brown bryozoan</name>
    <name type="synonym">Sertularia neritina</name>
    <dbReference type="NCBI Taxonomy" id="10212"/>
    <lineage>
        <taxon>Eukaryota</taxon>
        <taxon>Metazoa</taxon>
        <taxon>Spiralia</taxon>
        <taxon>Lophotrochozoa</taxon>
        <taxon>Bryozoa</taxon>
        <taxon>Gymnolaemata</taxon>
        <taxon>Cheilostomatida</taxon>
        <taxon>Flustrina</taxon>
        <taxon>Buguloidea</taxon>
        <taxon>Bugulidae</taxon>
        <taxon>Bugula</taxon>
    </lineage>
</organism>
<keyword evidence="6" id="KW-1185">Reference proteome</keyword>
<evidence type="ECO:0000256" key="2">
    <source>
        <dbReference type="ARBA" id="ARBA00022737"/>
    </source>
</evidence>
<dbReference type="Gene3D" id="3.80.10.10">
    <property type="entry name" value="Ribonuclease Inhibitor"/>
    <property type="match status" value="4"/>
</dbReference>
<feature type="signal peptide" evidence="4">
    <location>
        <begin position="1"/>
        <end position="21"/>
    </location>
</feature>